<keyword evidence="2" id="KW-1185">Reference proteome</keyword>
<protein>
    <recommendedName>
        <fullName evidence="3">DUF4242 domain-containing protein</fullName>
    </recommendedName>
</protein>
<comment type="caution">
    <text evidence="1">The sequence shown here is derived from an EMBL/GenBank/DDBJ whole genome shotgun (WGS) entry which is preliminary data.</text>
</comment>
<accession>A0ABP5DGW1</accession>
<dbReference type="RefSeq" id="WP_344059201.1">
    <property type="nucleotide sequence ID" value="NZ_BAAAOH010000001.1"/>
</dbReference>
<evidence type="ECO:0000313" key="1">
    <source>
        <dbReference type="EMBL" id="GAA1979095.1"/>
    </source>
</evidence>
<name>A0ABP5DGW1_9MICO</name>
<organism evidence="1 2">
    <name type="scientific">Microbacterium pumilum</name>
    <dbReference type="NCBI Taxonomy" id="344165"/>
    <lineage>
        <taxon>Bacteria</taxon>
        <taxon>Bacillati</taxon>
        <taxon>Actinomycetota</taxon>
        <taxon>Actinomycetes</taxon>
        <taxon>Micrococcales</taxon>
        <taxon>Microbacteriaceae</taxon>
        <taxon>Microbacterium</taxon>
    </lineage>
</organism>
<gene>
    <name evidence="1" type="ORF">GCM10009777_10420</name>
</gene>
<reference evidence="2" key="1">
    <citation type="journal article" date="2019" name="Int. J. Syst. Evol. Microbiol.">
        <title>The Global Catalogue of Microorganisms (GCM) 10K type strain sequencing project: providing services to taxonomists for standard genome sequencing and annotation.</title>
        <authorList>
            <consortium name="The Broad Institute Genomics Platform"/>
            <consortium name="The Broad Institute Genome Sequencing Center for Infectious Disease"/>
            <person name="Wu L."/>
            <person name="Ma J."/>
        </authorList>
    </citation>
    <scope>NUCLEOTIDE SEQUENCE [LARGE SCALE GENOMIC DNA]</scope>
    <source>
        <strain evidence="2">JCM 14902</strain>
    </source>
</reference>
<proteinExistence type="predicted"/>
<evidence type="ECO:0000313" key="2">
    <source>
        <dbReference type="Proteomes" id="UP001500326"/>
    </source>
</evidence>
<dbReference type="InterPro" id="IPR025336">
    <property type="entry name" value="SCO4226-like"/>
</dbReference>
<dbReference type="Pfam" id="PF14026">
    <property type="entry name" value="SCO4226-like"/>
    <property type="match status" value="1"/>
</dbReference>
<evidence type="ECO:0008006" key="3">
    <source>
        <dbReference type="Google" id="ProtNLM"/>
    </source>
</evidence>
<dbReference type="Gene3D" id="3.30.70.3090">
    <property type="entry name" value="ORF SCO4226, nickel-binding ferredoxin-like monomer"/>
    <property type="match status" value="1"/>
</dbReference>
<dbReference type="Proteomes" id="UP001500326">
    <property type="component" value="Unassembled WGS sequence"/>
</dbReference>
<dbReference type="EMBL" id="BAAAOH010000001">
    <property type="protein sequence ID" value="GAA1979095.1"/>
    <property type="molecule type" value="Genomic_DNA"/>
</dbReference>
<dbReference type="InterPro" id="IPR042557">
    <property type="entry name" value="SCO4226"/>
</dbReference>
<sequence length="91" mass="9844">MPYFIIERNFAEAITPSVEAANGLNLINDEEDVRWLFSFLSVDAHRTYCLYEAPSMEAILAAAARAGLPADVVVEVTGRIMPTGLMASAAP</sequence>